<accession>A0ABS2XI39</accession>
<organism evidence="2 3">
    <name type="scientific">Polyodon spathula</name>
    <name type="common">North American paddlefish</name>
    <name type="synonym">Squalus spathula</name>
    <dbReference type="NCBI Taxonomy" id="7913"/>
    <lineage>
        <taxon>Eukaryota</taxon>
        <taxon>Metazoa</taxon>
        <taxon>Chordata</taxon>
        <taxon>Craniata</taxon>
        <taxon>Vertebrata</taxon>
        <taxon>Euteleostomi</taxon>
        <taxon>Actinopterygii</taxon>
        <taxon>Chondrostei</taxon>
        <taxon>Acipenseriformes</taxon>
        <taxon>Polyodontidae</taxon>
        <taxon>Polyodon</taxon>
    </lineage>
</organism>
<feature type="compositionally biased region" description="Polar residues" evidence="1">
    <location>
        <begin position="809"/>
        <end position="853"/>
    </location>
</feature>
<gene>
    <name evidence="2" type="primary">Mn1_0</name>
    <name evidence="2" type="ORF">GTO93_0015802</name>
</gene>
<feature type="compositionally biased region" description="Low complexity" evidence="1">
    <location>
        <begin position="794"/>
        <end position="808"/>
    </location>
</feature>
<feature type="region of interest" description="Disordered" evidence="1">
    <location>
        <begin position="631"/>
        <end position="725"/>
    </location>
</feature>
<keyword evidence="3" id="KW-1185">Reference proteome</keyword>
<protein>
    <submittedName>
        <fullName evidence="2">MN1 protein</fullName>
    </submittedName>
</protein>
<feature type="compositionally biased region" description="Polar residues" evidence="1">
    <location>
        <begin position="984"/>
        <end position="1001"/>
    </location>
</feature>
<evidence type="ECO:0000256" key="1">
    <source>
        <dbReference type="SAM" id="MobiDB-lite"/>
    </source>
</evidence>
<sequence>MFGLEQFEHQINSRNVGHGERNFNQPGLNMSAHYKNPTFHPSGPPGAVEQGMGTLNEPSMLGLNMTLNGEQYGFHPRGHSEIHAGGLQQQPMHGFFNNQQPHHGHPHGHHPHAHQHHPHFGGNFSGPDPSASCLHGGRLMGYNNSSMGPQQGFAEGFDPMAENQGAGGEGFGHQRPSNMPEFQHHNSQATNHAVPAPCLPLDQSPNRAASFHGVPSTTSSDAHSLEQRRMPAQAGVEPLEYSYPSETPSGHFDMPVFSPSESDAQLPHYGAGRQVPGGNFPGNPAMPRAPGMPGISKAHPQQQHGVFFERFGNTRKMSVGMEPGINARHPLMQQQQGGLLARQNSCPPTIPRQPPTEASAPNPNLQDNGVMMPGQHNQFEYPIHRLENRSMHPYSDPMFNMQQQPPQHPPNQRLQHFDTPYLNVAKRPRFDFPNNHNPESCATWNSNMHNPPGMENHLSPSAYPGLPGEFTPPVPEGFPPGPPLQHAGPDQQSLQQRQNAAMMIKQMASRNQQQRMRQPSLQQLGHHGDVSQNSMVHGGQVGNMPQPNFERESGGRMANFDSQNPHMAQENTWFPGPHPPGEMLQRRMGTSNVPGEASPHEINMQQNGSNMLFRPGVNGMGMQEPMRMPGDGHVQALHSPGMQFGNNMGNLSQMQSPGAGVGHPNAPSDRRPPDFPTPPMGAQSGFPFSGANRPGAPHNNPPGVNASPGNYPPQSEFQQGQRPSVSKLGALSLGSFSKTNAKDNMFGQSCLAALSTACQNMIASLGAPNLNVTFNKKSQNEGKRKLSQTEQDINSTNAGATGNSSSGSEYFQSGASQNSQMAGAGNSNSKPSGQSGTSQPTQGEANLSPNYNMDATPANEGKSVTGSGRGRGRRKRDSGHVSPGIFFDKFSSDCGNPVVSPGQQGPPTSAVERGGGTPHDKPLTSPSWGKGSDLLLSDQPDLMSSLDSGIQSVTKSDSSSPHVDFPDDVSTNYGNEDEVSSSSDNNISKPNRSPLVTSSPKIQRGDHGLLNGQKQMSLGMLNNTTSTPDSYGLSSTGGGHPGTPGMEQVRTPSSTSTQDEIHPLEILQAQIQLQRQQFSISEDQPLAMKNKKPDCPSQNRDNELVNCVTDSGKNAMSTIDLDTLMAEQHATWYIPNDKSLIEGQEDDKSMAPWEKTKPQNNNKEVQNIMGYSIKLCLVSVIHSSLMSCGPPNGLFFFWTVLPTAFIIYCSNQNILNCFLMTSQDLPQSKPSAAGQNGSHVQCLTVHCNEDMGESKGRTPVPSWRSLHSDISNRFGTFVAALT</sequence>
<comment type="caution">
    <text evidence="2">The sequence shown here is derived from an EMBL/GenBank/DDBJ whole genome shotgun (WGS) entry which is preliminary data.</text>
</comment>
<dbReference type="Proteomes" id="UP001166093">
    <property type="component" value="Unassembled WGS sequence"/>
</dbReference>
<feature type="non-terminal residue" evidence="2">
    <location>
        <position position="1"/>
    </location>
</feature>
<feature type="compositionally biased region" description="Polar residues" evidence="1">
    <location>
        <begin position="712"/>
        <end position="724"/>
    </location>
</feature>
<dbReference type="InterPro" id="IPR037644">
    <property type="entry name" value="MN1"/>
</dbReference>
<feature type="region of interest" description="Disordered" evidence="1">
    <location>
        <begin position="778"/>
        <end position="1009"/>
    </location>
</feature>
<feature type="region of interest" description="Disordered" evidence="1">
    <location>
        <begin position="16"/>
        <end position="54"/>
    </location>
</feature>
<dbReference type="PANTHER" id="PTHR15821:SF0">
    <property type="entry name" value="TRANSCRIPTIONAL ACTIVATOR MN1"/>
    <property type="match status" value="1"/>
</dbReference>
<evidence type="ECO:0000313" key="3">
    <source>
        <dbReference type="Proteomes" id="UP001166093"/>
    </source>
</evidence>
<feature type="compositionally biased region" description="Basic residues" evidence="1">
    <location>
        <begin position="102"/>
        <end position="119"/>
    </location>
</feature>
<feature type="compositionally biased region" description="Polar residues" evidence="1">
    <location>
        <begin position="945"/>
        <end position="961"/>
    </location>
</feature>
<feature type="region of interest" description="Disordered" evidence="1">
    <location>
        <begin position="91"/>
        <end position="129"/>
    </location>
</feature>
<feature type="non-terminal residue" evidence="2">
    <location>
        <position position="1282"/>
    </location>
</feature>
<reference evidence="2" key="1">
    <citation type="journal article" date="2021" name="Cell">
        <title>Tracing the genetic footprints of vertebrate landing in non-teleost ray-finned fishes.</title>
        <authorList>
            <person name="Bi X."/>
            <person name="Wang K."/>
            <person name="Yang L."/>
            <person name="Pan H."/>
            <person name="Jiang H."/>
            <person name="Wei Q."/>
            <person name="Fang M."/>
            <person name="Yu H."/>
            <person name="Zhu C."/>
            <person name="Cai Y."/>
            <person name="He Y."/>
            <person name="Gan X."/>
            <person name="Zeng H."/>
            <person name="Yu D."/>
            <person name="Zhu Y."/>
            <person name="Jiang H."/>
            <person name="Qiu Q."/>
            <person name="Yang H."/>
            <person name="Zhang Y.E."/>
            <person name="Wang W."/>
            <person name="Zhu M."/>
            <person name="He S."/>
            <person name="Zhang G."/>
        </authorList>
    </citation>
    <scope>NUCLEOTIDE SEQUENCE</scope>
    <source>
        <strain evidence="2">Pddl_001</strain>
    </source>
</reference>
<feature type="region of interest" description="Disordered" evidence="1">
    <location>
        <begin position="474"/>
        <end position="497"/>
    </location>
</feature>
<feature type="compositionally biased region" description="Polar residues" evidence="1">
    <location>
        <begin position="644"/>
        <end position="656"/>
    </location>
</feature>
<name>A0ABS2XI39_POLSP</name>
<proteinExistence type="predicted"/>
<evidence type="ECO:0000313" key="2">
    <source>
        <dbReference type="EMBL" id="MBN3273746.1"/>
    </source>
</evidence>
<feature type="compositionally biased region" description="Pro residues" evidence="1">
    <location>
        <begin position="474"/>
        <end position="483"/>
    </location>
</feature>
<feature type="region of interest" description="Disordered" evidence="1">
    <location>
        <begin position="1021"/>
        <end position="1040"/>
    </location>
</feature>
<dbReference type="PANTHER" id="PTHR15821">
    <property type="entry name" value="PROTEIN MN1"/>
    <property type="match status" value="1"/>
</dbReference>
<dbReference type="EMBL" id="JAAWVQ010034075">
    <property type="protein sequence ID" value="MBN3273746.1"/>
    <property type="molecule type" value="Genomic_DNA"/>
</dbReference>